<dbReference type="PANTHER" id="PTHR13693">
    <property type="entry name" value="CLASS II AMINOTRANSFERASE/8-AMINO-7-OXONONANOATE SYNTHASE"/>
    <property type="match status" value="1"/>
</dbReference>
<keyword evidence="7 9" id="KW-0663">Pyridoxal phosphate</keyword>
<feature type="binding site" evidence="9">
    <location>
        <position position="187"/>
    </location>
    <ligand>
        <name>pyridoxal 5'-phosphate</name>
        <dbReference type="ChEBI" id="CHEBI:597326"/>
    </ligand>
</feature>
<evidence type="ECO:0000256" key="9">
    <source>
        <dbReference type="HAMAP-Rule" id="MF_01693"/>
    </source>
</evidence>
<evidence type="ECO:0000259" key="11">
    <source>
        <dbReference type="Pfam" id="PF00155"/>
    </source>
</evidence>
<dbReference type="InterPro" id="IPR001917">
    <property type="entry name" value="Aminotrans_II_pyridoxalP_BS"/>
</dbReference>
<comment type="subunit">
    <text evidence="4 9">Homodimer.</text>
</comment>
<keyword evidence="5 9" id="KW-0808">Transferase</keyword>
<dbReference type="Pfam" id="PF00155">
    <property type="entry name" value="Aminotran_1_2"/>
    <property type="match status" value="1"/>
</dbReference>
<feature type="binding site" evidence="9">
    <location>
        <begin position="116"/>
        <end position="117"/>
    </location>
    <ligand>
        <name>pyridoxal 5'-phosphate</name>
        <dbReference type="ChEBI" id="CHEBI:597326"/>
    </ligand>
</feature>
<evidence type="ECO:0000256" key="3">
    <source>
        <dbReference type="ARBA" id="ARBA00010008"/>
    </source>
</evidence>
<feature type="binding site" evidence="9">
    <location>
        <position position="369"/>
    </location>
    <ligand>
        <name>substrate</name>
    </ligand>
</feature>
<dbReference type="InterPro" id="IPR004723">
    <property type="entry name" value="AONS_Archaea/Proteobacteria"/>
</dbReference>
<dbReference type="Proteomes" id="UP000464787">
    <property type="component" value="Chromosome"/>
</dbReference>
<feature type="binding site" evidence="9">
    <location>
        <position position="20"/>
    </location>
    <ligand>
        <name>substrate</name>
    </ligand>
</feature>
<dbReference type="AlphaFoldDB" id="A0A857J096"/>
<dbReference type="InterPro" id="IPR050087">
    <property type="entry name" value="AON_synthase_class-II"/>
</dbReference>
<organism evidence="12 13">
    <name type="scientific">Xylophilus rhododendri</name>
    <dbReference type="NCBI Taxonomy" id="2697032"/>
    <lineage>
        <taxon>Bacteria</taxon>
        <taxon>Pseudomonadati</taxon>
        <taxon>Pseudomonadota</taxon>
        <taxon>Betaproteobacteria</taxon>
        <taxon>Burkholderiales</taxon>
        <taxon>Xylophilus</taxon>
    </lineage>
</organism>
<evidence type="ECO:0000256" key="6">
    <source>
        <dbReference type="ARBA" id="ARBA00022756"/>
    </source>
</evidence>
<dbReference type="PANTHER" id="PTHR13693:SF100">
    <property type="entry name" value="8-AMINO-7-OXONONANOATE SYNTHASE"/>
    <property type="match status" value="1"/>
</dbReference>
<dbReference type="UniPathway" id="UPA00078"/>
<name>A0A857J096_9BURK</name>
<feature type="domain" description="Aminotransferase class I/classII large" evidence="11">
    <location>
        <begin position="44"/>
        <end position="397"/>
    </location>
</feature>
<comment type="cofactor">
    <cofactor evidence="1 9 10">
        <name>pyridoxal 5'-phosphate</name>
        <dbReference type="ChEBI" id="CHEBI:597326"/>
    </cofactor>
</comment>
<accession>A0A857J096</accession>
<gene>
    <name evidence="9 12" type="primary">bioF</name>
    <name evidence="12" type="ORF">GT347_00060</name>
</gene>
<comment type="function">
    <text evidence="9">Catalyzes the decarboxylative condensation of pimeloyl-[acyl-carrier protein] and L-alanine to produce 8-amino-7-oxononanoate (AON), [acyl-carrier protein], and carbon dioxide.</text>
</comment>
<dbReference type="Gene3D" id="3.90.1150.10">
    <property type="entry name" value="Aspartate Aminotransferase, domain 1"/>
    <property type="match status" value="1"/>
</dbReference>
<dbReference type="InterPro" id="IPR015424">
    <property type="entry name" value="PyrdxlP-dep_Trfase"/>
</dbReference>
<keyword evidence="12" id="KW-0012">Acyltransferase</keyword>
<feature type="binding site" evidence="9">
    <location>
        <position position="141"/>
    </location>
    <ligand>
        <name>substrate</name>
    </ligand>
</feature>
<dbReference type="PROSITE" id="PS00599">
    <property type="entry name" value="AA_TRANSFER_CLASS_2"/>
    <property type="match status" value="1"/>
</dbReference>
<feature type="binding site" evidence="9">
    <location>
        <position position="243"/>
    </location>
    <ligand>
        <name>pyridoxal 5'-phosphate</name>
        <dbReference type="ChEBI" id="CHEBI:597326"/>
    </ligand>
</feature>
<comment type="similarity">
    <text evidence="3 9">Belongs to the class-II pyridoxal-phosphate-dependent aminotransferase family. BioF subfamily.</text>
</comment>
<evidence type="ECO:0000256" key="4">
    <source>
        <dbReference type="ARBA" id="ARBA00011738"/>
    </source>
</evidence>
<dbReference type="GO" id="GO:0008710">
    <property type="term" value="F:8-amino-7-oxononanoate synthase activity"/>
    <property type="evidence" value="ECO:0007669"/>
    <property type="project" value="UniProtKB-UniRule"/>
</dbReference>
<dbReference type="InterPro" id="IPR022834">
    <property type="entry name" value="AONS_Proteobacteria"/>
</dbReference>
<comment type="catalytic activity">
    <reaction evidence="8 9">
        <text>6-carboxyhexanoyl-[ACP] + L-alanine + H(+) = (8S)-8-amino-7-oxononanoate + holo-[ACP] + CO2</text>
        <dbReference type="Rhea" id="RHEA:42288"/>
        <dbReference type="Rhea" id="RHEA-COMP:9685"/>
        <dbReference type="Rhea" id="RHEA-COMP:9955"/>
        <dbReference type="ChEBI" id="CHEBI:15378"/>
        <dbReference type="ChEBI" id="CHEBI:16526"/>
        <dbReference type="ChEBI" id="CHEBI:57972"/>
        <dbReference type="ChEBI" id="CHEBI:64479"/>
        <dbReference type="ChEBI" id="CHEBI:78846"/>
        <dbReference type="ChEBI" id="CHEBI:149468"/>
        <dbReference type="EC" id="2.3.1.47"/>
    </reaction>
</comment>
<dbReference type="Gene3D" id="3.40.640.10">
    <property type="entry name" value="Type I PLP-dependent aspartate aminotransferase-like (Major domain)"/>
    <property type="match status" value="1"/>
</dbReference>
<protein>
    <recommendedName>
        <fullName evidence="9">8-amino-7-oxononanoate synthase</fullName>
        <shortName evidence="9">AONS</shortName>
        <ecNumber evidence="9">2.3.1.47</ecNumber>
    </recommendedName>
    <alternativeName>
        <fullName evidence="9">7-keto-8-amino-pelargonic acid synthase</fullName>
        <shortName evidence="9">7-KAP synthase</shortName>
        <shortName evidence="9">KAPA synthase</shortName>
    </alternativeName>
    <alternativeName>
        <fullName evidence="9">8-amino-7-ketopelargonate synthase</fullName>
    </alternativeName>
</protein>
<evidence type="ECO:0000256" key="1">
    <source>
        <dbReference type="ARBA" id="ARBA00001933"/>
    </source>
</evidence>
<dbReference type="GO" id="GO:0009102">
    <property type="term" value="P:biotin biosynthetic process"/>
    <property type="evidence" value="ECO:0007669"/>
    <property type="project" value="UniProtKB-UniRule"/>
</dbReference>
<dbReference type="InterPro" id="IPR015422">
    <property type="entry name" value="PyrdxlP-dep_Trfase_small"/>
</dbReference>
<dbReference type="InterPro" id="IPR004839">
    <property type="entry name" value="Aminotransferase_I/II_large"/>
</dbReference>
<dbReference type="SUPFAM" id="SSF53383">
    <property type="entry name" value="PLP-dependent transferases"/>
    <property type="match status" value="1"/>
</dbReference>
<evidence type="ECO:0000256" key="5">
    <source>
        <dbReference type="ARBA" id="ARBA00022679"/>
    </source>
</evidence>
<feature type="binding site" evidence="9">
    <location>
        <position position="215"/>
    </location>
    <ligand>
        <name>pyridoxal 5'-phosphate</name>
        <dbReference type="ChEBI" id="CHEBI:597326"/>
    </ligand>
</feature>
<dbReference type="EC" id="2.3.1.47" evidence="9"/>
<dbReference type="NCBIfam" id="TIGR00858">
    <property type="entry name" value="bioF"/>
    <property type="match status" value="1"/>
</dbReference>
<keyword evidence="6 9" id="KW-0093">Biotin biosynthesis</keyword>
<evidence type="ECO:0000256" key="7">
    <source>
        <dbReference type="ARBA" id="ARBA00022898"/>
    </source>
</evidence>
<evidence type="ECO:0000313" key="12">
    <source>
        <dbReference type="EMBL" id="QHI96531.1"/>
    </source>
</evidence>
<dbReference type="HAMAP" id="MF_01693">
    <property type="entry name" value="BioF_aminotrans_2"/>
    <property type="match status" value="1"/>
</dbReference>
<feature type="modified residue" description="N6-(pyridoxal phosphate)lysine" evidence="9 10">
    <location>
        <position position="246"/>
    </location>
</feature>
<evidence type="ECO:0000256" key="2">
    <source>
        <dbReference type="ARBA" id="ARBA00004746"/>
    </source>
</evidence>
<reference evidence="12 13" key="1">
    <citation type="submission" date="2020-01" db="EMBL/GenBank/DDBJ databases">
        <title>Genome sequencing of strain KACC 21265.</title>
        <authorList>
            <person name="Heo J."/>
            <person name="Kim S.-J."/>
            <person name="Kim J.-S."/>
            <person name="Hong S.-B."/>
            <person name="Kwon S.-W."/>
        </authorList>
    </citation>
    <scope>NUCLEOTIDE SEQUENCE [LARGE SCALE GENOMIC DNA]</scope>
    <source>
        <strain evidence="12 13">KACC 21265</strain>
    </source>
</reference>
<dbReference type="RefSeq" id="WP_160550049.1">
    <property type="nucleotide sequence ID" value="NZ_CP047650.1"/>
</dbReference>
<keyword evidence="13" id="KW-1185">Reference proteome</keyword>
<evidence type="ECO:0000256" key="8">
    <source>
        <dbReference type="ARBA" id="ARBA00047715"/>
    </source>
</evidence>
<evidence type="ECO:0000256" key="10">
    <source>
        <dbReference type="PIRSR" id="PIRSR604723-51"/>
    </source>
</evidence>
<dbReference type="KEGG" id="xyk:GT347_00060"/>
<dbReference type="GO" id="GO:0030170">
    <property type="term" value="F:pyridoxal phosphate binding"/>
    <property type="evidence" value="ECO:0007669"/>
    <property type="project" value="UniProtKB-UniRule"/>
</dbReference>
<sequence length="406" mass="43119">MLIEHLTRQLHEREAQFLRRRRRVAETACAPQQRLTIDGGRPREMLGFCSNDYLGLANHPELIAAMGEGAALYGAGSGASHLVSGHSRAHADVEQALAATQSATIPGCEALFFCTGFMANMALLTALGDAKAMLFSDKLNHASLIDGSRLAKAKVLTYPHKRMDLLDALLESSDSPIKIIVTDAVFSMDGDIAPMDKLLALADKHDAYIVVDDAHGFGVLGPQGRGTLAHFGLSSQRFILMGTLGKALGVAGAFVAAHPTVIAWLVQSARAYIYTTAAPPAVAHAVGVSLKLVMGEEGDRRRAHLATLGRSLHESLAGIVEALALTEWSAPDSQTPIHPFIVGDNKNALSLAAQLDTQGLWVPAIRPPTVPAGTARLRITLSASHTEADVWRLCSVLADAAESMLP</sequence>
<dbReference type="EMBL" id="CP047650">
    <property type="protein sequence ID" value="QHI96531.1"/>
    <property type="molecule type" value="Genomic_DNA"/>
</dbReference>
<proteinExistence type="inferred from homology"/>
<evidence type="ECO:0000313" key="13">
    <source>
        <dbReference type="Proteomes" id="UP000464787"/>
    </source>
</evidence>
<comment type="pathway">
    <text evidence="2 9">Cofactor biosynthesis; biotin biosynthesis.</text>
</comment>
<dbReference type="InterPro" id="IPR015421">
    <property type="entry name" value="PyrdxlP-dep_Trfase_major"/>
</dbReference>